<name>A0A1Q3BEL1_CEPFO</name>
<reference evidence="3" key="1">
    <citation type="submission" date="2016-04" db="EMBL/GenBank/DDBJ databases">
        <title>Cephalotus genome sequencing.</title>
        <authorList>
            <person name="Fukushima K."/>
            <person name="Hasebe M."/>
            <person name="Fang X."/>
        </authorList>
    </citation>
    <scope>NUCLEOTIDE SEQUENCE [LARGE SCALE GENOMIC DNA]</scope>
    <source>
        <strain evidence="3">cv. St1</strain>
    </source>
</reference>
<gene>
    <name evidence="2" type="ORF">CFOL_v3_09977</name>
</gene>
<protein>
    <submittedName>
        <fullName evidence="2">Uncharacterized protein</fullName>
    </submittedName>
</protein>
<accession>A0A1Q3BEL1</accession>
<evidence type="ECO:0000313" key="2">
    <source>
        <dbReference type="EMBL" id="GAV66467.1"/>
    </source>
</evidence>
<proteinExistence type="predicted"/>
<evidence type="ECO:0000313" key="3">
    <source>
        <dbReference type="Proteomes" id="UP000187406"/>
    </source>
</evidence>
<keyword evidence="3" id="KW-1185">Reference proteome</keyword>
<sequence length="121" mass="13254">MRGGSIHQKEPPLSSLRKRTSKSLLAPSASTHKKQKTVDGSVAAPVSLSPAIIPTNHKDNTNLSSDVQPAITLVSSSSVNPFIIEVDLQIIQILILMSKTLFLLHLKKMIQAIWLMSLYLK</sequence>
<dbReference type="EMBL" id="BDDD01000482">
    <property type="protein sequence ID" value="GAV66467.1"/>
    <property type="molecule type" value="Genomic_DNA"/>
</dbReference>
<comment type="caution">
    <text evidence="2">The sequence shown here is derived from an EMBL/GenBank/DDBJ whole genome shotgun (WGS) entry which is preliminary data.</text>
</comment>
<organism evidence="2 3">
    <name type="scientific">Cephalotus follicularis</name>
    <name type="common">Albany pitcher plant</name>
    <dbReference type="NCBI Taxonomy" id="3775"/>
    <lineage>
        <taxon>Eukaryota</taxon>
        <taxon>Viridiplantae</taxon>
        <taxon>Streptophyta</taxon>
        <taxon>Embryophyta</taxon>
        <taxon>Tracheophyta</taxon>
        <taxon>Spermatophyta</taxon>
        <taxon>Magnoliopsida</taxon>
        <taxon>eudicotyledons</taxon>
        <taxon>Gunneridae</taxon>
        <taxon>Pentapetalae</taxon>
        <taxon>rosids</taxon>
        <taxon>fabids</taxon>
        <taxon>Oxalidales</taxon>
        <taxon>Cephalotaceae</taxon>
        <taxon>Cephalotus</taxon>
    </lineage>
</organism>
<dbReference type="Proteomes" id="UP000187406">
    <property type="component" value="Unassembled WGS sequence"/>
</dbReference>
<evidence type="ECO:0000256" key="1">
    <source>
        <dbReference type="SAM" id="MobiDB-lite"/>
    </source>
</evidence>
<feature type="region of interest" description="Disordered" evidence="1">
    <location>
        <begin position="1"/>
        <end position="40"/>
    </location>
</feature>
<dbReference type="AlphaFoldDB" id="A0A1Q3BEL1"/>
<dbReference type="InParanoid" id="A0A1Q3BEL1"/>